<dbReference type="GO" id="GO:0008120">
    <property type="term" value="F:ceramide glucosyltransferase activity"/>
    <property type="evidence" value="ECO:0007669"/>
    <property type="project" value="UniProtKB-EC"/>
</dbReference>
<evidence type="ECO:0000313" key="12">
    <source>
        <dbReference type="EMBL" id="EGD79682.1"/>
    </source>
</evidence>
<evidence type="ECO:0000256" key="2">
    <source>
        <dbReference type="ARBA" id="ARBA00004760"/>
    </source>
</evidence>
<keyword evidence="9 11" id="KW-1133">Transmembrane helix</keyword>
<dbReference type="GO" id="GO:0016020">
    <property type="term" value="C:membrane"/>
    <property type="evidence" value="ECO:0007669"/>
    <property type="project" value="UniProtKB-SubCell"/>
</dbReference>
<accession>F2UQ14</accession>
<evidence type="ECO:0000256" key="6">
    <source>
        <dbReference type="ARBA" id="ARBA00022676"/>
    </source>
</evidence>
<dbReference type="EC" id="2.4.1.80" evidence="5"/>
<sequence length="433" mass="46617">MMMILMTVDAAVAGVVLLLGGVVATHVCALLWLVLAKAATRHEDGGRTIGAVRPPISMIKPIKGNSPTLRGNLESCFRALSPQDDEILMCVETEEDPALAIARHVAASYPNITCRFFTHASSVGVNPKINNIYDAFHAAAHDFVWIHDANVFINDPSTPAVMARTLASSPSVGIVHQLPIIAPAVDLANTIEEVYFATQHAHMYVFANVTGANCVNGMSNMFRRSTFKAICGDLTSVSHHIAEDFFISKALHDAGLRHVLAPPPAVQRQQPRAIANIAARHLRWGRLRRGNTPLLALLEPLTEPLILIVIACTLLTVCCPGGGGGESTRLPSSVVVGGLDVVSWRTAIALLAGVWLAVDAATIALLRSMCTRVNGSLSQQQQQQQRSLCTIPLAWLIRQGSAVLLYIGALSSRDVHWRGRQYHVTSTGSRPIT</sequence>
<evidence type="ECO:0000256" key="10">
    <source>
        <dbReference type="ARBA" id="ARBA00023136"/>
    </source>
</evidence>
<keyword evidence="6" id="KW-0328">Glycosyltransferase</keyword>
<keyword evidence="7" id="KW-0808">Transferase</keyword>
<comment type="pathway">
    <text evidence="3">Sphingolipid metabolism.</text>
</comment>
<proteinExistence type="inferred from homology"/>
<evidence type="ECO:0000256" key="11">
    <source>
        <dbReference type="SAM" id="Phobius"/>
    </source>
</evidence>
<dbReference type="OrthoDB" id="1483400at2759"/>
<comment type="subcellular location">
    <subcellularLocation>
        <location evidence="1">Membrane</location>
        <topology evidence="1">Multi-pass membrane protein</topology>
    </subcellularLocation>
</comment>
<dbReference type="Proteomes" id="UP000007799">
    <property type="component" value="Unassembled WGS sequence"/>
</dbReference>
<feature type="transmembrane region" description="Helical" evidence="11">
    <location>
        <begin position="12"/>
        <end position="35"/>
    </location>
</feature>
<dbReference type="RefSeq" id="XP_004988632.1">
    <property type="nucleotide sequence ID" value="XM_004988575.1"/>
</dbReference>
<organism evidence="13">
    <name type="scientific">Salpingoeca rosetta (strain ATCC 50818 / BSB-021)</name>
    <dbReference type="NCBI Taxonomy" id="946362"/>
    <lineage>
        <taxon>Eukaryota</taxon>
        <taxon>Choanoflagellata</taxon>
        <taxon>Craspedida</taxon>
        <taxon>Salpingoecidae</taxon>
        <taxon>Salpingoeca</taxon>
    </lineage>
</organism>
<evidence type="ECO:0000256" key="5">
    <source>
        <dbReference type="ARBA" id="ARBA00012699"/>
    </source>
</evidence>
<evidence type="ECO:0000313" key="13">
    <source>
        <dbReference type="Proteomes" id="UP000007799"/>
    </source>
</evidence>
<reference evidence="12" key="1">
    <citation type="submission" date="2009-08" db="EMBL/GenBank/DDBJ databases">
        <title>Annotation of Salpingoeca rosetta.</title>
        <authorList>
            <consortium name="The Broad Institute Genome Sequencing Platform"/>
            <person name="Russ C."/>
            <person name="Cuomo C."/>
            <person name="Burger G."/>
            <person name="Gray M.W."/>
            <person name="Holland P.W.H."/>
            <person name="King N."/>
            <person name="Lang F.B.F."/>
            <person name="Roger A.J."/>
            <person name="Ruiz-Trillo I."/>
            <person name="Young S.K."/>
            <person name="Zeng Q."/>
            <person name="Gargeya S."/>
            <person name="Alvarado L."/>
            <person name="Berlin A."/>
            <person name="Chapman S.B."/>
            <person name="Chen Z."/>
            <person name="Freedman E."/>
            <person name="Gellesch M."/>
            <person name="Goldberg J."/>
            <person name="Griggs A."/>
            <person name="Gujja S."/>
            <person name="Heilman E."/>
            <person name="Heiman D."/>
            <person name="Howarth C."/>
            <person name="Mehta T."/>
            <person name="Neiman D."/>
            <person name="Pearson M."/>
            <person name="Roberts A."/>
            <person name="Saif S."/>
            <person name="Shea T."/>
            <person name="Shenoy N."/>
            <person name="Sisk P."/>
            <person name="Stolte C."/>
            <person name="Sykes S."/>
            <person name="White J."/>
            <person name="Yandava C."/>
            <person name="Haas B."/>
            <person name="Nusbaum C."/>
            <person name="Birren B."/>
        </authorList>
    </citation>
    <scope>NUCLEOTIDE SEQUENCE [LARGE SCALE GENOMIC DNA]</scope>
    <source>
        <strain evidence="12">ATCC 50818</strain>
    </source>
</reference>
<keyword evidence="10 11" id="KW-0472">Membrane</keyword>
<dbReference type="InterPro" id="IPR029044">
    <property type="entry name" value="Nucleotide-diphossugar_trans"/>
</dbReference>
<dbReference type="Pfam" id="PF13506">
    <property type="entry name" value="Glyco_transf_21"/>
    <property type="match status" value="1"/>
</dbReference>
<dbReference type="STRING" id="946362.F2UQ14"/>
<protein>
    <recommendedName>
        <fullName evidence="5">ceramide glucosyltransferase</fullName>
        <ecNumber evidence="5">2.4.1.80</ecNumber>
    </recommendedName>
</protein>
<dbReference type="InterPro" id="IPR025993">
    <property type="entry name" value="Ceramide_glucosylTrfase"/>
</dbReference>
<evidence type="ECO:0000256" key="3">
    <source>
        <dbReference type="ARBA" id="ARBA00004991"/>
    </source>
</evidence>
<dbReference type="KEGG" id="sre:PTSG_10666"/>
<dbReference type="InParanoid" id="F2UQ14"/>
<keyword evidence="13" id="KW-1185">Reference proteome</keyword>
<keyword evidence="8 11" id="KW-0812">Transmembrane</keyword>
<dbReference type="UniPathway" id="UPA00222"/>
<dbReference type="Gene3D" id="3.90.550.10">
    <property type="entry name" value="Spore Coat Polysaccharide Biosynthesis Protein SpsA, Chain A"/>
    <property type="match status" value="1"/>
</dbReference>
<evidence type="ECO:0000256" key="4">
    <source>
        <dbReference type="ARBA" id="ARBA00006739"/>
    </source>
</evidence>
<dbReference type="PANTHER" id="PTHR12726">
    <property type="entry name" value="CERAMIDE GLUCOSYLTRANSFERASE"/>
    <property type="match status" value="1"/>
</dbReference>
<dbReference type="SUPFAM" id="SSF53448">
    <property type="entry name" value="Nucleotide-diphospho-sugar transferases"/>
    <property type="match status" value="1"/>
</dbReference>
<comment type="similarity">
    <text evidence="4">Belongs to the glycosyltransferase 2 family.</text>
</comment>
<dbReference type="eggNOG" id="KOG2547">
    <property type="taxonomic scope" value="Eukaryota"/>
</dbReference>
<dbReference type="GeneID" id="16069168"/>
<dbReference type="PANTHER" id="PTHR12726:SF0">
    <property type="entry name" value="CERAMIDE GLUCOSYLTRANSFERASE"/>
    <property type="match status" value="1"/>
</dbReference>
<evidence type="ECO:0000256" key="7">
    <source>
        <dbReference type="ARBA" id="ARBA00022679"/>
    </source>
</evidence>
<dbReference type="GO" id="GO:0006679">
    <property type="term" value="P:glucosylceramide biosynthetic process"/>
    <property type="evidence" value="ECO:0007669"/>
    <property type="project" value="TreeGrafter"/>
</dbReference>
<evidence type="ECO:0000256" key="8">
    <source>
        <dbReference type="ARBA" id="ARBA00022692"/>
    </source>
</evidence>
<comment type="pathway">
    <text evidence="2">Lipid metabolism; sphingolipid metabolism.</text>
</comment>
<evidence type="ECO:0000256" key="9">
    <source>
        <dbReference type="ARBA" id="ARBA00022989"/>
    </source>
</evidence>
<dbReference type="FunCoup" id="F2UQ14">
    <property type="interactions" value="354"/>
</dbReference>
<dbReference type="AlphaFoldDB" id="F2UQ14"/>
<gene>
    <name evidence="12" type="ORF">PTSG_10666</name>
</gene>
<evidence type="ECO:0000256" key="1">
    <source>
        <dbReference type="ARBA" id="ARBA00004141"/>
    </source>
</evidence>
<name>F2UQ14_SALR5</name>
<dbReference type="EMBL" id="GL832988">
    <property type="protein sequence ID" value="EGD79682.1"/>
    <property type="molecule type" value="Genomic_DNA"/>
</dbReference>